<dbReference type="Pfam" id="PF03466">
    <property type="entry name" value="LysR_substrate"/>
    <property type="match status" value="1"/>
</dbReference>
<dbReference type="Proteomes" id="UP000611640">
    <property type="component" value="Chromosome"/>
</dbReference>
<dbReference type="Pfam" id="PF00126">
    <property type="entry name" value="HTH_1"/>
    <property type="match status" value="1"/>
</dbReference>
<dbReference type="SUPFAM" id="SSF53850">
    <property type="entry name" value="Periplasmic binding protein-like II"/>
    <property type="match status" value="1"/>
</dbReference>
<evidence type="ECO:0000256" key="2">
    <source>
        <dbReference type="ARBA" id="ARBA00023015"/>
    </source>
</evidence>
<comment type="similarity">
    <text evidence="1">Belongs to the LysR transcriptional regulatory family.</text>
</comment>
<evidence type="ECO:0000313" key="7">
    <source>
        <dbReference type="Proteomes" id="UP000611640"/>
    </source>
</evidence>
<evidence type="ECO:0000259" key="5">
    <source>
        <dbReference type="PROSITE" id="PS50931"/>
    </source>
</evidence>
<accession>A0A7R7HW22</accession>
<dbReference type="PRINTS" id="PR00039">
    <property type="entry name" value="HTHLYSR"/>
</dbReference>
<dbReference type="EMBL" id="AP023355">
    <property type="protein sequence ID" value="BCJ33514.1"/>
    <property type="molecule type" value="Genomic_DNA"/>
</dbReference>
<dbReference type="InterPro" id="IPR036388">
    <property type="entry name" value="WH-like_DNA-bd_sf"/>
</dbReference>
<dbReference type="KEGG" id="atl:Athai_10170"/>
<dbReference type="InterPro" id="IPR000847">
    <property type="entry name" value="LysR_HTH_N"/>
</dbReference>
<keyword evidence="2" id="KW-0805">Transcription regulation</keyword>
<dbReference type="Gene3D" id="3.40.190.10">
    <property type="entry name" value="Periplasmic binding protein-like II"/>
    <property type="match status" value="2"/>
</dbReference>
<evidence type="ECO:0000256" key="4">
    <source>
        <dbReference type="ARBA" id="ARBA00023163"/>
    </source>
</evidence>
<proteinExistence type="inferred from homology"/>
<keyword evidence="7" id="KW-1185">Reference proteome</keyword>
<dbReference type="InterPro" id="IPR036390">
    <property type="entry name" value="WH_DNA-bd_sf"/>
</dbReference>
<dbReference type="GO" id="GO:0003677">
    <property type="term" value="F:DNA binding"/>
    <property type="evidence" value="ECO:0007669"/>
    <property type="project" value="UniProtKB-KW"/>
</dbReference>
<feature type="domain" description="HTH lysR-type" evidence="5">
    <location>
        <begin position="1"/>
        <end position="59"/>
    </location>
</feature>
<evidence type="ECO:0000256" key="3">
    <source>
        <dbReference type="ARBA" id="ARBA00023125"/>
    </source>
</evidence>
<evidence type="ECO:0000256" key="1">
    <source>
        <dbReference type="ARBA" id="ARBA00009437"/>
    </source>
</evidence>
<keyword evidence="4" id="KW-0804">Transcription</keyword>
<name>A0A7R7HW22_9ACTN</name>
<dbReference type="GO" id="GO:0003700">
    <property type="term" value="F:DNA-binding transcription factor activity"/>
    <property type="evidence" value="ECO:0007669"/>
    <property type="project" value="InterPro"/>
</dbReference>
<dbReference type="Gene3D" id="1.10.10.10">
    <property type="entry name" value="Winged helix-like DNA-binding domain superfamily/Winged helix DNA-binding domain"/>
    <property type="match status" value="1"/>
</dbReference>
<dbReference type="AlphaFoldDB" id="A0A7R7HW22"/>
<dbReference type="PANTHER" id="PTHR30579:SF7">
    <property type="entry name" value="HTH-TYPE TRANSCRIPTIONAL REGULATOR LRHA-RELATED"/>
    <property type="match status" value="1"/>
</dbReference>
<dbReference type="SUPFAM" id="SSF46785">
    <property type="entry name" value="Winged helix' DNA-binding domain"/>
    <property type="match status" value="1"/>
</dbReference>
<protein>
    <submittedName>
        <fullName evidence="6">LysR family transcriptional regulator</fullName>
    </submittedName>
</protein>
<dbReference type="InterPro" id="IPR050176">
    <property type="entry name" value="LTTR"/>
</dbReference>
<dbReference type="InterPro" id="IPR005119">
    <property type="entry name" value="LysR_subst-bd"/>
</dbReference>
<dbReference type="PROSITE" id="PS50931">
    <property type="entry name" value="HTH_LYSR"/>
    <property type="match status" value="1"/>
</dbReference>
<keyword evidence="3" id="KW-0238">DNA-binding</keyword>
<evidence type="ECO:0000313" key="6">
    <source>
        <dbReference type="EMBL" id="BCJ33514.1"/>
    </source>
</evidence>
<organism evidence="6 7">
    <name type="scientific">Actinocatenispora thailandica</name>
    <dbReference type="NCBI Taxonomy" id="227318"/>
    <lineage>
        <taxon>Bacteria</taxon>
        <taxon>Bacillati</taxon>
        <taxon>Actinomycetota</taxon>
        <taxon>Actinomycetes</taxon>
        <taxon>Micromonosporales</taxon>
        <taxon>Micromonosporaceae</taxon>
        <taxon>Actinocatenispora</taxon>
    </lineage>
</organism>
<dbReference type="PANTHER" id="PTHR30579">
    <property type="entry name" value="TRANSCRIPTIONAL REGULATOR"/>
    <property type="match status" value="1"/>
</dbReference>
<gene>
    <name evidence="6" type="ORF">Athai_10170</name>
</gene>
<dbReference type="FunFam" id="1.10.10.10:FF:000001">
    <property type="entry name" value="LysR family transcriptional regulator"/>
    <property type="match status" value="1"/>
</dbReference>
<sequence>MYNPEHLRSFLAVSESLSFTRAAATLGIRQPTVSQHIRKLEGEVGRPLLVRDTRTVALTADGEAMARFARTIIAANEAAVGHFTGSELSGRLRFGVTDDLALTPVPKILREFRRLYPQIVLELTISQSLTLQRRVESGHLDAAFVKYPPGEGHGRLVRRDPLVWVAVEDARLDLTRPVPLIVYHAPSISRSRGVQALEHAGIPYRISCTVRGVSGVLAAARAGLGVAIFARSLVPTDLVEVPADVGLPELGETDLVLLTNPHSASDAVEALTSAILSRRDPIRNIAH</sequence>
<dbReference type="RefSeq" id="WP_203960386.1">
    <property type="nucleotide sequence ID" value="NZ_AP023355.1"/>
</dbReference>
<reference evidence="6 7" key="1">
    <citation type="submission" date="2020-08" db="EMBL/GenBank/DDBJ databases">
        <title>Whole genome shotgun sequence of Actinocatenispora thailandica NBRC 105041.</title>
        <authorList>
            <person name="Komaki H."/>
            <person name="Tamura T."/>
        </authorList>
    </citation>
    <scope>NUCLEOTIDE SEQUENCE [LARGE SCALE GENOMIC DNA]</scope>
    <source>
        <strain evidence="6 7">NBRC 105041</strain>
    </source>
</reference>